<feature type="non-terminal residue" evidence="1">
    <location>
        <position position="91"/>
    </location>
</feature>
<name>X0T5F1_9ZZZZ</name>
<proteinExistence type="predicted"/>
<accession>X0T5F1</accession>
<protein>
    <recommendedName>
        <fullName evidence="2">Xylose isomerase-like TIM barrel domain-containing protein</fullName>
    </recommendedName>
</protein>
<reference evidence="1" key="1">
    <citation type="journal article" date="2014" name="Front. Microbiol.">
        <title>High frequency of phylogenetically diverse reductive dehalogenase-homologous genes in deep subseafloor sedimentary metagenomes.</title>
        <authorList>
            <person name="Kawai M."/>
            <person name="Futagami T."/>
            <person name="Toyoda A."/>
            <person name="Takaki Y."/>
            <person name="Nishi S."/>
            <person name="Hori S."/>
            <person name="Arai W."/>
            <person name="Tsubouchi T."/>
            <person name="Morono Y."/>
            <person name="Uchiyama I."/>
            <person name="Ito T."/>
            <person name="Fujiyama A."/>
            <person name="Inagaki F."/>
            <person name="Takami H."/>
        </authorList>
    </citation>
    <scope>NUCLEOTIDE SEQUENCE</scope>
    <source>
        <strain evidence="1">Expedition CK06-06</strain>
    </source>
</reference>
<sequence>MAVRLGGPVFNAPDDPVELARAHRKLGYRAAFCPGVALEDKQKIAAIEKAFKAEDVVIAEVGVWVNIMHHDEAERKKNLDAVCRGLALADA</sequence>
<dbReference type="InterPro" id="IPR036237">
    <property type="entry name" value="Xyl_isomerase-like_sf"/>
</dbReference>
<dbReference type="Gene3D" id="3.20.20.150">
    <property type="entry name" value="Divalent-metal-dependent TIM barrel enzymes"/>
    <property type="match status" value="1"/>
</dbReference>
<dbReference type="EMBL" id="BARS01017894">
    <property type="protein sequence ID" value="GAF88439.1"/>
    <property type="molecule type" value="Genomic_DNA"/>
</dbReference>
<evidence type="ECO:0000313" key="1">
    <source>
        <dbReference type="EMBL" id="GAF88439.1"/>
    </source>
</evidence>
<gene>
    <name evidence="1" type="ORF">S01H1_29208</name>
</gene>
<evidence type="ECO:0008006" key="2">
    <source>
        <dbReference type="Google" id="ProtNLM"/>
    </source>
</evidence>
<dbReference type="SUPFAM" id="SSF51658">
    <property type="entry name" value="Xylose isomerase-like"/>
    <property type="match status" value="1"/>
</dbReference>
<organism evidence="1">
    <name type="scientific">marine sediment metagenome</name>
    <dbReference type="NCBI Taxonomy" id="412755"/>
    <lineage>
        <taxon>unclassified sequences</taxon>
        <taxon>metagenomes</taxon>
        <taxon>ecological metagenomes</taxon>
    </lineage>
</organism>
<dbReference type="AlphaFoldDB" id="X0T5F1"/>
<comment type="caution">
    <text evidence="1">The sequence shown here is derived from an EMBL/GenBank/DDBJ whole genome shotgun (WGS) entry which is preliminary data.</text>
</comment>